<sequence length="193" mass="22691">MQVVNECRVDYSYRLSMDSYSISKSIISNTVSTQIIMDQLEVHKRVNKDVTFAYDILTYTILIQNNSNVKIKNAYFYDDIPTRLKYIKNSFLVNGNIIECINLNKGIYIGDVYPNQCIDIKFKVLVLPQQQGEIRNTALVKYDYIYHIERKPIAIYKKSNLTTVMYTGEEIQKIAFMDSILLYFMIRFIRDNL</sequence>
<dbReference type="KEGG" id="ahb:bsdtb5_33210"/>
<protein>
    <recommendedName>
        <fullName evidence="1">DUF11 domain-containing protein</fullName>
    </recommendedName>
</protein>
<dbReference type="PANTHER" id="PTHR34819">
    <property type="entry name" value="LARGE CYSTEINE-RICH PERIPLASMIC PROTEIN OMCB"/>
    <property type="match status" value="1"/>
</dbReference>
<proteinExistence type="predicted"/>
<feature type="domain" description="DUF11" evidence="1">
    <location>
        <begin position="40"/>
        <end position="141"/>
    </location>
</feature>
<name>A0A7R7ENU0_9FIRM</name>
<dbReference type="InterPro" id="IPR008966">
    <property type="entry name" value="Adhesion_dom_sf"/>
</dbReference>
<evidence type="ECO:0000313" key="2">
    <source>
        <dbReference type="EMBL" id="BCN32026.1"/>
    </source>
</evidence>
<organism evidence="2 3">
    <name type="scientific">Anaeromicropila herbilytica</name>
    <dbReference type="NCBI Taxonomy" id="2785025"/>
    <lineage>
        <taxon>Bacteria</taxon>
        <taxon>Bacillati</taxon>
        <taxon>Bacillota</taxon>
        <taxon>Clostridia</taxon>
        <taxon>Lachnospirales</taxon>
        <taxon>Lachnospiraceae</taxon>
        <taxon>Anaeromicropila</taxon>
    </lineage>
</organism>
<evidence type="ECO:0000313" key="3">
    <source>
        <dbReference type="Proteomes" id="UP000595897"/>
    </source>
</evidence>
<dbReference type="Gene3D" id="2.60.40.740">
    <property type="match status" value="1"/>
</dbReference>
<keyword evidence="3" id="KW-1185">Reference proteome</keyword>
<dbReference type="InterPro" id="IPR047589">
    <property type="entry name" value="DUF11_rpt"/>
</dbReference>
<dbReference type="RefSeq" id="WP_271713109.1">
    <property type="nucleotide sequence ID" value="NZ_AP024169.1"/>
</dbReference>
<dbReference type="SUPFAM" id="SSF49401">
    <property type="entry name" value="Bacterial adhesins"/>
    <property type="match status" value="1"/>
</dbReference>
<dbReference type="NCBIfam" id="TIGR01451">
    <property type="entry name" value="B_ant_repeat"/>
    <property type="match status" value="1"/>
</dbReference>
<dbReference type="Pfam" id="PF01345">
    <property type="entry name" value="DUF11"/>
    <property type="match status" value="1"/>
</dbReference>
<accession>A0A7R7ENU0</accession>
<dbReference type="InterPro" id="IPR001434">
    <property type="entry name" value="OmcB-like_DUF11"/>
</dbReference>
<dbReference type="PANTHER" id="PTHR34819:SF3">
    <property type="entry name" value="CELL SURFACE PROTEIN"/>
    <property type="match status" value="1"/>
</dbReference>
<evidence type="ECO:0000259" key="1">
    <source>
        <dbReference type="Pfam" id="PF01345"/>
    </source>
</evidence>
<dbReference type="Proteomes" id="UP000595897">
    <property type="component" value="Chromosome"/>
</dbReference>
<reference evidence="2 3" key="1">
    <citation type="submission" date="2020-11" db="EMBL/GenBank/DDBJ databases">
        <title>Draft genome sequencing of a Lachnospiraceae strain isolated from anoxic soil subjected to BSD treatment.</title>
        <authorList>
            <person name="Uek A."/>
            <person name="Tonouchi A."/>
        </authorList>
    </citation>
    <scope>NUCLEOTIDE SEQUENCE [LARGE SCALE GENOMIC DNA]</scope>
    <source>
        <strain evidence="2 3">TB5</strain>
    </source>
</reference>
<gene>
    <name evidence="2" type="ORF">bsdtb5_33210</name>
</gene>
<dbReference type="InterPro" id="IPR051172">
    <property type="entry name" value="Chlamydia_OmcB"/>
</dbReference>
<dbReference type="AlphaFoldDB" id="A0A7R7ENU0"/>
<dbReference type="EMBL" id="AP024169">
    <property type="protein sequence ID" value="BCN32026.1"/>
    <property type="molecule type" value="Genomic_DNA"/>
</dbReference>